<dbReference type="Pfam" id="PF00332">
    <property type="entry name" value="Glyco_hydro_17"/>
    <property type="match status" value="2"/>
</dbReference>
<proteinExistence type="inferred from homology"/>
<organism evidence="5 6">
    <name type="scientific">Liquidambar formosana</name>
    <name type="common">Formosan gum</name>
    <dbReference type="NCBI Taxonomy" id="63359"/>
    <lineage>
        <taxon>Eukaryota</taxon>
        <taxon>Viridiplantae</taxon>
        <taxon>Streptophyta</taxon>
        <taxon>Embryophyta</taxon>
        <taxon>Tracheophyta</taxon>
        <taxon>Spermatophyta</taxon>
        <taxon>Magnoliopsida</taxon>
        <taxon>eudicotyledons</taxon>
        <taxon>Gunneridae</taxon>
        <taxon>Pentapetalae</taxon>
        <taxon>Saxifragales</taxon>
        <taxon>Altingiaceae</taxon>
        <taxon>Liquidambar</taxon>
    </lineage>
</organism>
<accession>A0AAP0RB03</accession>
<name>A0AAP0RB03_LIQFO</name>
<dbReference type="GO" id="GO:0004553">
    <property type="term" value="F:hydrolase activity, hydrolyzing O-glycosyl compounds"/>
    <property type="evidence" value="ECO:0007669"/>
    <property type="project" value="InterPro"/>
</dbReference>
<evidence type="ECO:0000256" key="2">
    <source>
        <dbReference type="ARBA" id="ARBA00022801"/>
    </source>
</evidence>
<comment type="similarity">
    <text evidence="1 4">Belongs to the glycosyl hydrolase 17 family.</text>
</comment>
<gene>
    <name evidence="5" type="ORF">L1049_018657</name>
</gene>
<dbReference type="Gene3D" id="3.20.20.80">
    <property type="entry name" value="Glycosidases"/>
    <property type="match status" value="2"/>
</dbReference>
<dbReference type="InterPro" id="IPR017853">
    <property type="entry name" value="GH"/>
</dbReference>
<evidence type="ECO:0000256" key="4">
    <source>
        <dbReference type="RuleBase" id="RU004335"/>
    </source>
</evidence>
<comment type="caution">
    <text evidence="5">The sequence shown here is derived from an EMBL/GenBank/DDBJ whole genome shotgun (WGS) entry which is preliminary data.</text>
</comment>
<dbReference type="AlphaFoldDB" id="A0AAP0RB03"/>
<dbReference type="InterPro" id="IPR044965">
    <property type="entry name" value="Glyco_hydro_17_plant"/>
</dbReference>
<dbReference type="SUPFAM" id="SSF51445">
    <property type="entry name" value="(Trans)glycosidases"/>
    <property type="match status" value="1"/>
</dbReference>
<dbReference type="InterPro" id="IPR000490">
    <property type="entry name" value="Glyco_hydro_17"/>
</dbReference>
<keyword evidence="3" id="KW-0326">Glycosidase</keyword>
<dbReference type="Proteomes" id="UP001415857">
    <property type="component" value="Unassembled WGS sequence"/>
</dbReference>
<reference evidence="5 6" key="1">
    <citation type="journal article" date="2024" name="Plant J.">
        <title>Genome sequences and population genomics reveal climatic adaptation and genomic divergence between two closely related sweetgum species.</title>
        <authorList>
            <person name="Xu W.Q."/>
            <person name="Ren C.Q."/>
            <person name="Zhang X.Y."/>
            <person name="Comes H.P."/>
            <person name="Liu X.H."/>
            <person name="Li Y.G."/>
            <person name="Kettle C.J."/>
            <person name="Jalonen R."/>
            <person name="Gaisberger H."/>
            <person name="Ma Y.Z."/>
            <person name="Qiu Y.X."/>
        </authorList>
    </citation>
    <scope>NUCLEOTIDE SEQUENCE [LARGE SCALE GENOMIC DNA]</scope>
    <source>
        <strain evidence="5">Hangzhou</strain>
    </source>
</reference>
<evidence type="ECO:0008006" key="7">
    <source>
        <dbReference type="Google" id="ProtNLM"/>
    </source>
</evidence>
<evidence type="ECO:0000313" key="6">
    <source>
        <dbReference type="Proteomes" id="UP001415857"/>
    </source>
</evidence>
<evidence type="ECO:0000256" key="3">
    <source>
        <dbReference type="ARBA" id="ARBA00023295"/>
    </source>
</evidence>
<keyword evidence="2" id="KW-0378">Hydrolase</keyword>
<evidence type="ECO:0000313" key="5">
    <source>
        <dbReference type="EMBL" id="KAK9273845.1"/>
    </source>
</evidence>
<dbReference type="GO" id="GO:0005975">
    <property type="term" value="P:carbohydrate metabolic process"/>
    <property type="evidence" value="ECO:0007669"/>
    <property type="project" value="InterPro"/>
</dbReference>
<sequence length="328" mass="36167">MRTILKLDIKTYAGSIGLNLDIKTYAFVIQFYFSIDLERDGDHSRGARSVGACYGRNGNNLPIQADVVALYNTNGIGRMRIYDPDTATLQDLRGSDIELILDVPKDSLQSLGSDASAASQWVQNNIVNYADVKFKYIAVRWKRSTTHRDSSSMRSPRNAKCSFSDSVSSYITPIMTFLVNNGSPLLANVYTYFSYVGNLQDIQLSYASFTSPGVVMQDGNLGYQNLFDAVMDALYSALEKAGGSNVAIMVSESGWLSEGSTAAMVNNAGTYYRNLINHVKGGTPKKSGQAIGTYLFAMFNENLKAARIEQHFGLFTTDKQSKYQLTFT</sequence>
<dbReference type="PANTHER" id="PTHR32227">
    <property type="entry name" value="GLUCAN ENDO-1,3-BETA-GLUCOSIDASE BG1-RELATED-RELATED"/>
    <property type="match status" value="1"/>
</dbReference>
<keyword evidence="6" id="KW-1185">Reference proteome</keyword>
<protein>
    <recommendedName>
        <fullName evidence="7">Glucan endo-1,3-beta-D-glucosidase</fullName>
    </recommendedName>
</protein>
<evidence type="ECO:0000256" key="1">
    <source>
        <dbReference type="ARBA" id="ARBA00008773"/>
    </source>
</evidence>
<dbReference type="EMBL" id="JBBPBK010000012">
    <property type="protein sequence ID" value="KAK9273845.1"/>
    <property type="molecule type" value="Genomic_DNA"/>
</dbReference>